<accession>A0A4U5PBH5</accession>
<comment type="caution">
    <text evidence="1">The sequence shown here is derived from an EMBL/GenBank/DDBJ whole genome shotgun (WGS) entry which is preliminary data.</text>
</comment>
<evidence type="ECO:0000313" key="2">
    <source>
        <dbReference type="Proteomes" id="UP000298663"/>
    </source>
</evidence>
<proteinExistence type="predicted"/>
<dbReference type="EMBL" id="AZBU02000002">
    <property type="protein sequence ID" value="TKR93511.1"/>
    <property type="molecule type" value="Genomic_DNA"/>
</dbReference>
<dbReference type="AlphaFoldDB" id="A0A4U5PBH5"/>
<reference evidence="1 2" key="2">
    <citation type="journal article" date="2019" name="G3 (Bethesda)">
        <title>Hybrid Assembly of the Genome of the Entomopathogenic Nematode Steinernema carpocapsae Identifies the X-Chromosome.</title>
        <authorList>
            <person name="Serra L."/>
            <person name="Macchietto M."/>
            <person name="Macias-Munoz A."/>
            <person name="McGill C.J."/>
            <person name="Rodriguez I.M."/>
            <person name="Rodriguez B."/>
            <person name="Murad R."/>
            <person name="Mortazavi A."/>
        </authorList>
    </citation>
    <scope>NUCLEOTIDE SEQUENCE [LARGE SCALE GENOMIC DNA]</scope>
    <source>
        <strain evidence="1 2">ALL</strain>
    </source>
</reference>
<evidence type="ECO:0000313" key="1">
    <source>
        <dbReference type="EMBL" id="TKR93511.1"/>
    </source>
</evidence>
<sequence>MASLVSLNRDLSARCNPIILECFRDCPFRGFAGRRLIVRGSGKLGERIEQIGLFKTRDYGKRRGSACFEPNLIYSKHIYTPTSWSKRIRI</sequence>
<reference evidence="1 2" key="1">
    <citation type="journal article" date="2015" name="Genome Biol.">
        <title>Comparative genomics of Steinernema reveals deeply conserved gene regulatory networks.</title>
        <authorList>
            <person name="Dillman A.R."/>
            <person name="Macchietto M."/>
            <person name="Porter C.F."/>
            <person name="Rogers A."/>
            <person name="Williams B."/>
            <person name="Antoshechkin I."/>
            <person name="Lee M.M."/>
            <person name="Goodwin Z."/>
            <person name="Lu X."/>
            <person name="Lewis E.E."/>
            <person name="Goodrich-Blair H."/>
            <person name="Stock S.P."/>
            <person name="Adams B.J."/>
            <person name="Sternberg P.W."/>
            <person name="Mortazavi A."/>
        </authorList>
    </citation>
    <scope>NUCLEOTIDE SEQUENCE [LARGE SCALE GENOMIC DNA]</scope>
    <source>
        <strain evidence="1 2">ALL</strain>
    </source>
</reference>
<keyword evidence="2" id="KW-1185">Reference proteome</keyword>
<name>A0A4U5PBH5_STECR</name>
<dbReference type="Proteomes" id="UP000298663">
    <property type="component" value="Unassembled WGS sequence"/>
</dbReference>
<gene>
    <name evidence="1" type="ORF">L596_007952</name>
</gene>
<organism evidence="1 2">
    <name type="scientific">Steinernema carpocapsae</name>
    <name type="common">Entomopathogenic nematode</name>
    <dbReference type="NCBI Taxonomy" id="34508"/>
    <lineage>
        <taxon>Eukaryota</taxon>
        <taxon>Metazoa</taxon>
        <taxon>Ecdysozoa</taxon>
        <taxon>Nematoda</taxon>
        <taxon>Chromadorea</taxon>
        <taxon>Rhabditida</taxon>
        <taxon>Tylenchina</taxon>
        <taxon>Panagrolaimomorpha</taxon>
        <taxon>Strongyloidoidea</taxon>
        <taxon>Steinernematidae</taxon>
        <taxon>Steinernema</taxon>
    </lineage>
</organism>
<protein>
    <submittedName>
        <fullName evidence="1">Uncharacterized protein</fullName>
    </submittedName>
</protein>